<dbReference type="OrthoDB" id="9811314at2"/>
<gene>
    <name evidence="3" type="ordered locus">Theam_1484</name>
</gene>
<dbReference type="InterPro" id="IPR007863">
    <property type="entry name" value="Peptidase_M16_C"/>
</dbReference>
<dbReference type="eggNOG" id="COG0612">
    <property type="taxonomic scope" value="Bacteria"/>
</dbReference>
<dbReference type="PANTHER" id="PTHR11851">
    <property type="entry name" value="METALLOPROTEASE"/>
    <property type="match status" value="1"/>
</dbReference>
<evidence type="ECO:0000313" key="3">
    <source>
        <dbReference type="EMBL" id="ADU97445.1"/>
    </source>
</evidence>
<name>E8T4I7_THEA1</name>
<dbReference type="Gene3D" id="3.30.830.10">
    <property type="entry name" value="Metalloenzyme, LuxS/M16 peptidase-like"/>
    <property type="match status" value="2"/>
</dbReference>
<dbReference type="RefSeq" id="WP_013538231.1">
    <property type="nucleotide sequence ID" value="NC_014926.1"/>
</dbReference>
<dbReference type="AlphaFoldDB" id="E8T4I7"/>
<dbReference type="STRING" id="648996.Theam_1484"/>
<dbReference type="KEGG" id="tam:Theam_1484"/>
<keyword evidence="4" id="KW-1185">Reference proteome</keyword>
<evidence type="ECO:0000259" key="2">
    <source>
        <dbReference type="Pfam" id="PF05193"/>
    </source>
</evidence>
<dbReference type="EMBL" id="CP002444">
    <property type="protein sequence ID" value="ADU97445.1"/>
    <property type="molecule type" value="Genomic_DNA"/>
</dbReference>
<proteinExistence type="predicted"/>
<sequence length="399" mass="44718">MELLQAGRLKLLFHEDPTVELLAAALFTPAGASVEPVEGITLLALRSAFKRSSKRSLVEFATLQDPMGSAFVPEVSLDYSALRFQLVSEYTLPYFELFVETALNPCFEQESFAVEKEALIASIRSKSESSFTLAYEELMRLTYRETPYGRMPYGTVESVSSVTADGARDYYFSTFFPEGSVLALSGKAKELDRVAALLEQLPSASVSRPVFEAPIKEPVVEVVNRAGSAQTFVMIAFEAPPVNHPLYPVYKLLNTVIGEGIGSLLFQELREKRGYAYSTGSLYPSRLSTARLLLYVGTSPEKEGKLERDLGNLLRSLPDLITEEHLERAVRYFEGTYLLDHESRSRRAWYLGFWEALGLGADYDEKFLDLVKSVTLQQLREAAYTLSTSPYHQVTVRER</sequence>
<feature type="domain" description="Peptidase M16 N-terminal" evidence="1">
    <location>
        <begin position="14"/>
        <end position="151"/>
    </location>
</feature>
<reference evidence="3" key="1">
    <citation type="submission" date="2011-01" db="EMBL/GenBank/DDBJ databases">
        <title>Complete sequence of chromosome of Thermovibrio ammonificans HB-1.</title>
        <authorList>
            <consortium name="US DOE Joint Genome Institute"/>
            <person name="Lucas S."/>
            <person name="Copeland A."/>
            <person name="Lapidus A."/>
            <person name="Cheng J.-F."/>
            <person name="Goodwin L."/>
            <person name="Pitluck S."/>
            <person name="Davenport K."/>
            <person name="Detter J.C."/>
            <person name="Han C."/>
            <person name="Tapia R."/>
            <person name="Land M."/>
            <person name="Hauser L."/>
            <person name="Kyrpides N."/>
            <person name="Ivanova N."/>
            <person name="Ovchinnikova G."/>
            <person name="Vetriani C."/>
            <person name="Woyke T."/>
        </authorList>
    </citation>
    <scope>NUCLEOTIDE SEQUENCE [LARGE SCALE GENOMIC DNA]</scope>
    <source>
        <strain evidence="3">HB-1</strain>
    </source>
</reference>
<accession>E8T4I7</accession>
<dbReference type="InterPro" id="IPR050361">
    <property type="entry name" value="MPP/UQCRC_Complex"/>
</dbReference>
<dbReference type="PANTHER" id="PTHR11851:SF224">
    <property type="entry name" value="PROCESSING PROTEASE"/>
    <property type="match status" value="1"/>
</dbReference>
<dbReference type="Proteomes" id="UP000006362">
    <property type="component" value="Chromosome"/>
</dbReference>
<evidence type="ECO:0000259" key="1">
    <source>
        <dbReference type="Pfam" id="PF00675"/>
    </source>
</evidence>
<dbReference type="Pfam" id="PF00675">
    <property type="entry name" value="Peptidase_M16"/>
    <property type="match status" value="1"/>
</dbReference>
<protein>
    <submittedName>
        <fullName evidence="3">Peptidase M16 domain protein</fullName>
    </submittedName>
</protein>
<dbReference type="Pfam" id="PF05193">
    <property type="entry name" value="Peptidase_M16_C"/>
    <property type="match status" value="1"/>
</dbReference>
<feature type="domain" description="Peptidase M16 C-terminal" evidence="2">
    <location>
        <begin position="161"/>
        <end position="331"/>
    </location>
</feature>
<organism evidence="3 4">
    <name type="scientific">Thermovibrio ammonificans (strain DSM 15698 / JCM 12110 / HB-1)</name>
    <dbReference type="NCBI Taxonomy" id="648996"/>
    <lineage>
        <taxon>Bacteria</taxon>
        <taxon>Pseudomonadati</taxon>
        <taxon>Aquificota</taxon>
        <taxon>Aquificia</taxon>
        <taxon>Desulfurobacteriales</taxon>
        <taxon>Desulfurobacteriaceae</taxon>
        <taxon>Thermovibrio</taxon>
    </lineage>
</organism>
<evidence type="ECO:0000313" key="4">
    <source>
        <dbReference type="Proteomes" id="UP000006362"/>
    </source>
</evidence>
<dbReference type="SUPFAM" id="SSF63411">
    <property type="entry name" value="LuxS/MPP-like metallohydrolase"/>
    <property type="match status" value="2"/>
</dbReference>
<dbReference type="GO" id="GO:0046872">
    <property type="term" value="F:metal ion binding"/>
    <property type="evidence" value="ECO:0007669"/>
    <property type="project" value="InterPro"/>
</dbReference>
<dbReference type="InterPro" id="IPR011765">
    <property type="entry name" value="Pept_M16_N"/>
</dbReference>
<dbReference type="HOGENOM" id="CLU_009902_3_1_0"/>
<dbReference type="InterPro" id="IPR011249">
    <property type="entry name" value="Metalloenz_LuxS/M16"/>
</dbReference>